<sequence>MPNLTRLFRCVSELLFSYIHGKTLVISPKIVFTDSRRYKYWPENKTVEYFTGAPLAIITARMRLDMDSTRCWSSFKSGEYQLLGKQCLRTSKLNSTGDYYQKCRSNISQTFTVGFRTGLARRNDGTQSHILRNTIKQLLCSGWWHYDR</sequence>
<evidence type="ECO:0000313" key="2">
    <source>
        <dbReference type="Proteomes" id="UP000499080"/>
    </source>
</evidence>
<accession>A0A4Y2FC07</accession>
<name>A0A4Y2FC07_ARAVE</name>
<dbReference type="AlphaFoldDB" id="A0A4Y2FC07"/>
<keyword evidence="2" id="KW-1185">Reference proteome</keyword>
<comment type="caution">
    <text evidence="1">The sequence shown here is derived from an EMBL/GenBank/DDBJ whole genome shotgun (WGS) entry which is preliminary data.</text>
</comment>
<dbReference type="Proteomes" id="UP000499080">
    <property type="component" value="Unassembled WGS sequence"/>
</dbReference>
<dbReference type="EMBL" id="BGPR01000829">
    <property type="protein sequence ID" value="GBM37114.1"/>
    <property type="molecule type" value="Genomic_DNA"/>
</dbReference>
<protein>
    <submittedName>
        <fullName evidence="1">Uncharacterized protein</fullName>
    </submittedName>
</protein>
<reference evidence="1 2" key="1">
    <citation type="journal article" date="2019" name="Sci. Rep.">
        <title>Orb-weaving spider Araneus ventricosus genome elucidates the spidroin gene catalogue.</title>
        <authorList>
            <person name="Kono N."/>
            <person name="Nakamura H."/>
            <person name="Ohtoshi R."/>
            <person name="Moran D.A.P."/>
            <person name="Shinohara A."/>
            <person name="Yoshida Y."/>
            <person name="Fujiwara M."/>
            <person name="Mori M."/>
            <person name="Tomita M."/>
            <person name="Arakawa K."/>
        </authorList>
    </citation>
    <scope>NUCLEOTIDE SEQUENCE [LARGE SCALE GENOMIC DNA]</scope>
</reference>
<evidence type="ECO:0000313" key="1">
    <source>
        <dbReference type="EMBL" id="GBM37114.1"/>
    </source>
</evidence>
<proteinExistence type="predicted"/>
<gene>
    <name evidence="1" type="ORF">AVEN_103217_1</name>
</gene>
<organism evidence="1 2">
    <name type="scientific">Araneus ventricosus</name>
    <name type="common">Orbweaver spider</name>
    <name type="synonym">Epeira ventricosa</name>
    <dbReference type="NCBI Taxonomy" id="182803"/>
    <lineage>
        <taxon>Eukaryota</taxon>
        <taxon>Metazoa</taxon>
        <taxon>Ecdysozoa</taxon>
        <taxon>Arthropoda</taxon>
        <taxon>Chelicerata</taxon>
        <taxon>Arachnida</taxon>
        <taxon>Araneae</taxon>
        <taxon>Araneomorphae</taxon>
        <taxon>Entelegynae</taxon>
        <taxon>Araneoidea</taxon>
        <taxon>Araneidae</taxon>
        <taxon>Araneus</taxon>
    </lineage>
</organism>